<feature type="domain" description="ABM" evidence="1">
    <location>
        <begin position="2"/>
        <end position="92"/>
    </location>
</feature>
<name>A0A8J7TPP5_9BACT</name>
<keyword evidence="2" id="KW-0503">Monooxygenase</keyword>
<evidence type="ECO:0000313" key="2">
    <source>
        <dbReference type="EMBL" id="MBN8662248.1"/>
    </source>
</evidence>
<keyword evidence="2" id="KW-0560">Oxidoreductase</keyword>
<sequence length="102" mass="11818">MFISINHILVKKGRESDFEKLFRERDRLVEKQLGFVSLDILKPTADSNEYQVLTRWLSKEDFKNWTSSEAFKKSHSRPTDHSIFDGKSFLTLHETIEGAGAS</sequence>
<dbReference type="SUPFAM" id="SSF54909">
    <property type="entry name" value="Dimeric alpha+beta barrel"/>
    <property type="match status" value="1"/>
</dbReference>
<dbReference type="Gene3D" id="3.30.70.100">
    <property type="match status" value="1"/>
</dbReference>
<dbReference type="InterPro" id="IPR007138">
    <property type="entry name" value="ABM_dom"/>
</dbReference>
<dbReference type="GO" id="GO:0004497">
    <property type="term" value="F:monooxygenase activity"/>
    <property type="evidence" value="ECO:0007669"/>
    <property type="project" value="UniProtKB-KW"/>
</dbReference>
<reference evidence="2" key="1">
    <citation type="submission" date="2021-02" db="EMBL/GenBank/DDBJ databases">
        <title>Genome-Resolved Metagenomics of a Microbial Community Performing Photosynthetic Biological Nutrient Removal.</title>
        <authorList>
            <person name="Mcdaniel E.A."/>
        </authorList>
    </citation>
    <scope>NUCLEOTIDE SEQUENCE</scope>
    <source>
        <strain evidence="2">UWPOB_OBS1</strain>
    </source>
</reference>
<dbReference type="InterPro" id="IPR050404">
    <property type="entry name" value="Heme-degrading_MO"/>
</dbReference>
<protein>
    <submittedName>
        <fullName evidence="2">Antibiotic biosynthesis monooxygenase</fullName>
    </submittedName>
</protein>
<dbReference type="Pfam" id="PF03992">
    <property type="entry name" value="ABM"/>
    <property type="match status" value="1"/>
</dbReference>
<proteinExistence type="predicted"/>
<dbReference type="AlphaFoldDB" id="A0A8J7TPP5"/>
<dbReference type="PANTHER" id="PTHR34474:SF2">
    <property type="entry name" value="SIGNAL TRANSDUCTION PROTEIN TRAP"/>
    <property type="match status" value="1"/>
</dbReference>
<dbReference type="InterPro" id="IPR011008">
    <property type="entry name" value="Dimeric_a/b-barrel"/>
</dbReference>
<dbReference type="PANTHER" id="PTHR34474">
    <property type="entry name" value="SIGNAL TRANSDUCTION PROTEIN TRAP"/>
    <property type="match status" value="1"/>
</dbReference>
<organism evidence="2 3">
    <name type="scientific">Candidatus Obscuribacter phosphatis</name>
    <dbReference type="NCBI Taxonomy" id="1906157"/>
    <lineage>
        <taxon>Bacteria</taxon>
        <taxon>Bacillati</taxon>
        <taxon>Candidatus Melainabacteria</taxon>
        <taxon>Candidatus Obscuribacterales</taxon>
        <taxon>Candidatus Obscuribacteraceae</taxon>
        <taxon>Candidatus Obscuribacter</taxon>
    </lineage>
</organism>
<dbReference type="Proteomes" id="UP000664277">
    <property type="component" value="Unassembled WGS sequence"/>
</dbReference>
<dbReference type="PROSITE" id="PS51725">
    <property type="entry name" value="ABM"/>
    <property type="match status" value="1"/>
</dbReference>
<evidence type="ECO:0000313" key="3">
    <source>
        <dbReference type="Proteomes" id="UP000664277"/>
    </source>
</evidence>
<evidence type="ECO:0000259" key="1">
    <source>
        <dbReference type="PROSITE" id="PS51725"/>
    </source>
</evidence>
<accession>A0A8J7TPP5</accession>
<comment type="caution">
    <text evidence="2">The sequence shown here is derived from an EMBL/GenBank/DDBJ whole genome shotgun (WGS) entry which is preliminary data.</text>
</comment>
<gene>
    <name evidence="2" type="ORF">J0M35_17900</name>
</gene>
<dbReference type="EMBL" id="JAFLCK010000034">
    <property type="protein sequence ID" value="MBN8662248.1"/>
    <property type="molecule type" value="Genomic_DNA"/>
</dbReference>